<organism evidence="2">
    <name type="scientific">Glycine max</name>
    <name type="common">Soybean</name>
    <name type="synonym">Glycine hispida</name>
    <dbReference type="NCBI Taxonomy" id="3847"/>
    <lineage>
        <taxon>Eukaryota</taxon>
        <taxon>Viridiplantae</taxon>
        <taxon>Streptophyta</taxon>
        <taxon>Embryophyta</taxon>
        <taxon>Tracheophyta</taxon>
        <taxon>Spermatophyta</taxon>
        <taxon>Magnoliopsida</taxon>
        <taxon>eudicotyledons</taxon>
        <taxon>Gunneridae</taxon>
        <taxon>Pentapetalae</taxon>
        <taxon>rosids</taxon>
        <taxon>fabids</taxon>
        <taxon>Fabales</taxon>
        <taxon>Fabaceae</taxon>
        <taxon>Papilionoideae</taxon>
        <taxon>50 kb inversion clade</taxon>
        <taxon>NPAAA clade</taxon>
        <taxon>indigoferoid/millettioid clade</taxon>
        <taxon>Phaseoleae</taxon>
        <taxon>Glycine</taxon>
        <taxon>Glycine subgen. Soja</taxon>
    </lineage>
</organism>
<feature type="transmembrane region" description="Helical" evidence="1">
    <location>
        <begin position="118"/>
        <end position="138"/>
    </location>
</feature>
<feature type="transmembrane region" description="Helical" evidence="1">
    <location>
        <begin position="92"/>
        <end position="112"/>
    </location>
</feature>
<sequence length="296" mass="33895">MLSFTIQIKVRRLVIRQHAFLVPLTYRLPYELSALLLSQLAFLVPSTYLLPYEPSALLLSQLCQTGWIHYIELPLMSFQLRYFLKLVSTNNIVHGLSMFFSSFIIYIIKHVFLNVINIFGFCKHICLLMSCSPIFVLIRWNVMHNRWFTQFCWISTTCNSFSQFSKASLYTPCSSNFLHFVNKLIERVIREQARVPFGVQTKQVTQIANLVATTTVFELAREVAEDVTETLVGEKKLRCELGLCSGEFLGLFGGESGLERRGRRIWSIWIGSGGGVRVRVRVRVRIGIGSGERAIP</sequence>
<name>C6TG47_SOYBN</name>
<protein>
    <submittedName>
        <fullName evidence="2">Uncharacterized protein</fullName>
    </submittedName>
</protein>
<keyword evidence="1" id="KW-0812">Transmembrane</keyword>
<keyword evidence="1" id="KW-1133">Transmembrane helix</keyword>
<evidence type="ECO:0000256" key="1">
    <source>
        <dbReference type="SAM" id="Phobius"/>
    </source>
</evidence>
<evidence type="ECO:0000313" key="2">
    <source>
        <dbReference type="EMBL" id="ACU20799.1"/>
    </source>
</evidence>
<proteinExistence type="evidence at transcript level"/>
<dbReference type="EMBL" id="BT096591">
    <property type="protein sequence ID" value="ACU20799.1"/>
    <property type="molecule type" value="mRNA"/>
</dbReference>
<dbReference type="AlphaFoldDB" id="C6TG47"/>
<keyword evidence="1" id="KW-0472">Membrane</keyword>
<reference evidence="2" key="1">
    <citation type="submission" date="2009-08" db="EMBL/GenBank/DDBJ databases">
        <authorList>
            <person name="Cheung F."/>
            <person name="Xiao Y."/>
            <person name="Chan A."/>
            <person name="Moskal W."/>
            <person name="Town C.D."/>
        </authorList>
    </citation>
    <scope>NUCLEOTIDE SEQUENCE</scope>
</reference>
<accession>C6TG47</accession>